<evidence type="ECO:0000313" key="2">
    <source>
        <dbReference type="EMBL" id="OEK08041.1"/>
    </source>
</evidence>
<dbReference type="OrthoDB" id="9775382at2"/>
<evidence type="ECO:0008006" key="4">
    <source>
        <dbReference type="Google" id="ProtNLM"/>
    </source>
</evidence>
<dbReference type="Pfam" id="PF20230">
    <property type="entry name" value="DUF6588"/>
    <property type="match status" value="1"/>
</dbReference>
<protein>
    <recommendedName>
        <fullName evidence="4">Outer membrane protein beta-barrel domain-containing protein</fullName>
    </recommendedName>
</protein>
<dbReference type="EMBL" id="MDJD01000043">
    <property type="protein sequence ID" value="OEK08041.1"/>
    <property type="molecule type" value="Genomic_DNA"/>
</dbReference>
<keyword evidence="3" id="KW-1185">Reference proteome</keyword>
<dbReference type="InterPro" id="IPR046495">
    <property type="entry name" value="DUF6588"/>
</dbReference>
<evidence type="ECO:0000313" key="3">
    <source>
        <dbReference type="Proteomes" id="UP000095713"/>
    </source>
</evidence>
<comment type="caution">
    <text evidence="2">The sequence shown here is derived from an EMBL/GenBank/DDBJ whole genome shotgun (WGS) entry which is preliminary data.</text>
</comment>
<accession>A0A1E5T9J8</accession>
<evidence type="ECO:0000256" key="1">
    <source>
        <dbReference type="SAM" id="SignalP"/>
    </source>
</evidence>
<dbReference type="AlphaFoldDB" id="A0A1E5T9J8"/>
<organism evidence="2 3">
    <name type="scientific">Flavivirga aquatica</name>
    <dbReference type="NCBI Taxonomy" id="1849968"/>
    <lineage>
        <taxon>Bacteria</taxon>
        <taxon>Pseudomonadati</taxon>
        <taxon>Bacteroidota</taxon>
        <taxon>Flavobacteriia</taxon>
        <taxon>Flavobacteriales</taxon>
        <taxon>Flavobacteriaceae</taxon>
        <taxon>Flavivirga</taxon>
    </lineage>
</organism>
<dbReference type="Proteomes" id="UP000095713">
    <property type="component" value="Unassembled WGS sequence"/>
</dbReference>
<keyword evidence="1" id="KW-0732">Signal</keyword>
<reference evidence="2 3" key="1">
    <citation type="submission" date="2016-05" db="EMBL/GenBank/DDBJ databases">
        <title>Draft Genome Sequence of Algibacter sp. Strain SK-16 Isolated from the Surface Water of Aburatsubo Inlet.</title>
        <authorList>
            <person name="Wong S.-K."/>
            <person name="Yoshizawa S."/>
            <person name="Nakajima Y."/>
            <person name="Ogura Y."/>
            <person name="Tetsuya H."/>
            <person name="Hamasaki K."/>
        </authorList>
    </citation>
    <scope>NUCLEOTIDE SEQUENCE [LARGE SCALE GENOMIC DNA]</scope>
    <source>
        <strain evidence="2 3">SK-16</strain>
    </source>
</reference>
<dbReference type="STRING" id="1849968.A8C32_16435"/>
<proteinExistence type="predicted"/>
<dbReference type="RefSeq" id="WP_069830500.1">
    <property type="nucleotide sequence ID" value="NZ_MDJD01000043.1"/>
</dbReference>
<name>A0A1E5T9J8_9FLAO</name>
<feature type="signal peptide" evidence="1">
    <location>
        <begin position="1"/>
        <end position="19"/>
    </location>
</feature>
<feature type="chain" id="PRO_5009186198" description="Outer membrane protein beta-barrel domain-containing protein" evidence="1">
    <location>
        <begin position="20"/>
        <end position="333"/>
    </location>
</feature>
<sequence>MKKLPLLMLLFIATQISKAQELESILLASKDDANKLIEAYMKPAMHGLIYGMSSGWYHTAKVHKKLGFDVTIGLNASFVPSKDEIINLADLGLSNRIEFTSETSPTLAGSGDGASIRITETYEGQTLTSPEILTLPSGVSKDLPLKAIPTPSIQVSLGLPHKFDVMLRVVPEVGSDDAKGKLLGVGLKKELTSLLGPLDNLPLHVSLLAAYTTMDADYTMDGNTIPGQDQRAKFKLNSLTVQAIGSLNFPIINVYGGLGYSGGSSSLKMLGEYTLEYNGITETIQDPVDLDFKASGLRATLGARLSLGFFKIFGDYTLQEYNTLSAGMAFSFR</sequence>
<gene>
    <name evidence="2" type="ORF">A8C32_16435</name>
</gene>